<organism evidence="6 7">
    <name type="scientific">Tritonibacter litoralis</name>
    <dbReference type="NCBI Taxonomy" id="2662264"/>
    <lineage>
        <taxon>Bacteria</taxon>
        <taxon>Pseudomonadati</taxon>
        <taxon>Pseudomonadota</taxon>
        <taxon>Alphaproteobacteria</taxon>
        <taxon>Rhodobacterales</taxon>
        <taxon>Paracoccaceae</taxon>
        <taxon>Tritonibacter</taxon>
    </lineage>
</organism>
<evidence type="ECO:0000256" key="4">
    <source>
        <dbReference type="ARBA" id="ARBA00023136"/>
    </source>
</evidence>
<accession>A0A843YKN3</accession>
<comment type="caution">
    <text evidence="6">The sequence shown here is derived from an EMBL/GenBank/DDBJ whole genome shotgun (WGS) entry which is preliminary data.</text>
</comment>
<name>A0A843YKN3_9RHOB</name>
<dbReference type="AlphaFoldDB" id="A0A843YKN3"/>
<proteinExistence type="predicted"/>
<dbReference type="PROSITE" id="PS51257">
    <property type="entry name" value="PROKAR_LIPOPROTEIN"/>
    <property type="match status" value="1"/>
</dbReference>
<evidence type="ECO:0000256" key="2">
    <source>
        <dbReference type="ARBA" id="ARBA00022452"/>
    </source>
</evidence>
<dbReference type="EMBL" id="WIBF01000010">
    <property type="protein sequence ID" value="MQQ09773.1"/>
    <property type="molecule type" value="Genomic_DNA"/>
</dbReference>
<evidence type="ECO:0000313" key="6">
    <source>
        <dbReference type="EMBL" id="MQQ09773.1"/>
    </source>
</evidence>
<keyword evidence="4" id="KW-0472">Membrane</keyword>
<dbReference type="PANTHER" id="PTHR30026">
    <property type="entry name" value="OUTER MEMBRANE PROTEIN TOLC"/>
    <property type="match status" value="1"/>
</dbReference>
<dbReference type="GO" id="GO:0015562">
    <property type="term" value="F:efflux transmembrane transporter activity"/>
    <property type="evidence" value="ECO:0007669"/>
    <property type="project" value="InterPro"/>
</dbReference>
<dbReference type="InterPro" id="IPR051906">
    <property type="entry name" value="TolC-like"/>
</dbReference>
<dbReference type="SUPFAM" id="SSF56954">
    <property type="entry name" value="Outer membrane efflux proteins (OEP)"/>
    <property type="match status" value="1"/>
</dbReference>
<keyword evidence="7" id="KW-1185">Reference proteome</keyword>
<protein>
    <submittedName>
        <fullName evidence="6">TolC family protein</fullName>
    </submittedName>
</protein>
<reference evidence="6 7" key="1">
    <citation type="submission" date="2019-10" db="EMBL/GenBank/DDBJ databases">
        <title>Epibacterium sp. nov., isolated from seawater.</title>
        <authorList>
            <person name="Zhang X."/>
            <person name="Li N."/>
        </authorList>
    </citation>
    <scope>NUCLEOTIDE SEQUENCE [LARGE SCALE GENOMIC DNA]</scope>
    <source>
        <strain evidence="6 7">SM1979</strain>
    </source>
</reference>
<keyword evidence="3" id="KW-0812">Transmembrane</keyword>
<dbReference type="GO" id="GO:0009279">
    <property type="term" value="C:cell outer membrane"/>
    <property type="evidence" value="ECO:0007669"/>
    <property type="project" value="UniProtKB-SubCell"/>
</dbReference>
<evidence type="ECO:0000256" key="1">
    <source>
        <dbReference type="ARBA" id="ARBA00004442"/>
    </source>
</evidence>
<gene>
    <name evidence="6" type="ORF">GFB49_15000</name>
</gene>
<dbReference type="GO" id="GO:0015288">
    <property type="term" value="F:porin activity"/>
    <property type="evidence" value="ECO:0007669"/>
    <property type="project" value="TreeGrafter"/>
</dbReference>
<keyword evidence="5" id="KW-0998">Cell outer membrane</keyword>
<evidence type="ECO:0000313" key="7">
    <source>
        <dbReference type="Proteomes" id="UP000444174"/>
    </source>
</evidence>
<dbReference type="Gene3D" id="1.20.1600.10">
    <property type="entry name" value="Outer membrane efflux proteins (OEP)"/>
    <property type="match status" value="1"/>
</dbReference>
<comment type="subcellular location">
    <subcellularLocation>
        <location evidence="1">Cell outer membrane</location>
    </subcellularLocation>
</comment>
<evidence type="ECO:0000256" key="3">
    <source>
        <dbReference type="ARBA" id="ARBA00022692"/>
    </source>
</evidence>
<sequence>MRLARSIMSILAVSTVMGCTENAGVLGPRTNAGAQAVAAGNFDQSGQEQPSEVIEQLLARRSLLEQQSIYGSVASAALTASLRASEAELISAKLRAEARSKNWLPTLGPTISLTDLGDMVAGLLIEQVLFDNGRRKAERAFAAADVEVAAVNLSVDQNSRVETALRLYIAAQRDDEKARFGDKAISQMHEFERVVIGRVEGGVSDRSDLQVVQSKIGGLRSGAATAREGASTARAELYELTGQDFDERPQHLSIGTPPEAAGYLDVLLAQSEANRAIAQATLERAGLLPTVSAAGNITSDGSGAGITAGVGQPLGLGTPAALKAVEASKEVARRQIGEAEENARRSYARQLQRLTSFRRQEEETTRLARTSHETYRLFKAQFEAGQRSVIDVINIYEEYVRRELSRIEAKYEVIQIQLEMARDQGLLADGDKI</sequence>
<keyword evidence="2" id="KW-1134">Transmembrane beta strand</keyword>
<dbReference type="PANTHER" id="PTHR30026:SF22">
    <property type="entry name" value="OUTER MEMBRANE EFFLUX PROTEIN"/>
    <property type="match status" value="1"/>
</dbReference>
<dbReference type="GO" id="GO:1990281">
    <property type="term" value="C:efflux pump complex"/>
    <property type="evidence" value="ECO:0007669"/>
    <property type="project" value="TreeGrafter"/>
</dbReference>
<dbReference type="Proteomes" id="UP000444174">
    <property type="component" value="Unassembled WGS sequence"/>
</dbReference>
<evidence type="ECO:0000256" key="5">
    <source>
        <dbReference type="ARBA" id="ARBA00023237"/>
    </source>
</evidence>